<evidence type="ECO:0000256" key="9">
    <source>
        <dbReference type="RuleBase" id="RU361145"/>
    </source>
</evidence>
<dbReference type="GO" id="GO:0004322">
    <property type="term" value="F:ferroxidase activity"/>
    <property type="evidence" value="ECO:0007669"/>
    <property type="project" value="TreeGrafter"/>
</dbReference>
<dbReference type="GO" id="GO:0006879">
    <property type="term" value="P:intracellular iron ion homeostasis"/>
    <property type="evidence" value="ECO:0007669"/>
    <property type="project" value="UniProtKB-KW"/>
</dbReference>
<dbReference type="Proteomes" id="UP000671913">
    <property type="component" value="Chromosome"/>
</dbReference>
<dbReference type="InterPro" id="IPR012347">
    <property type="entry name" value="Ferritin-like"/>
</dbReference>
<dbReference type="GO" id="GO:0005829">
    <property type="term" value="C:cytosol"/>
    <property type="evidence" value="ECO:0007669"/>
    <property type="project" value="TreeGrafter"/>
</dbReference>
<protein>
    <recommendedName>
        <fullName evidence="9">Ferritin</fullName>
        <ecNumber evidence="9">1.16.3.2</ecNumber>
    </recommendedName>
</protein>
<comment type="similarity">
    <text evidence="2 9">Belongs to the ferritin family. Prokaryotic subfamily.</text>
</comment>
<dbReference type="InterPro" id="IPR009040">
    <property type="entry name" value="Ferritin-like_diiron"/>
</dbReference>
<dbReference type="EMBL" id="CP060096">
    <property type="protein sequence ID" value="QSZ28039.1"/>
    <property type="molecule type" value="Genomic_DNA"/>
</dbReference>
<dbReference type="InterPro" id="IPR009078">
    <property type="entry name" value="Ferritin-like_SF"/>
</dbReference>
<keyword evidence="4 8" id="KW-0479">Metal-binding</keyword>
<feature type="binding site" evidence="8">
    <location>
        <position position="53"/>
    </location>
    <ligand>
        <name>Fe cation</name>
        <dbReference type="ChEBI" id="CHEBI:24875"/>
        <label>1</label>
    </ligand>
</feature>
<name>A0A975AX08_9THEO</name>
<comment type="catalytic activity">
    <reaction evidence="7 9">
        <text>4 Fe(2+) + O2 + 6 H2O = 4 iron(III) oxide-hydroxide + 12 H(+)</text>
        <dbReference type="Rhea" id="RHEA:11972"/>
        <dbReference type="ChEBI" id="CHEBI:15377"/>
        <dbReference type="ChEBI" id="CHEBI:15378"/>
        <dbReference type="ChEBI" id="CHEBI:15379"/>
        <dbReference type="ChEBI" id="CHEBI:29033"/>
        <dbReference type="ChEBI" id="CHEBI:78619"/>
        <dbReference type="EC" id="1.16.3.2"/>
    </reaction>
</comment>
<dbReference type="RefSeq" id="WP_284680770.1">
    <property type="nucleotide sequence ID" value="NZ_CP060096.1"/>
</dbReference>
<dbReference type="GO" id="GO:0008199">
    <property type="term" value="F:ferric iron binding"/>
    <property type="evidence" value="ECO:0007669"/>
    <property type="project" value="InterPro"/>
</dbReference>
<dbReference type="GO" id="GO:0008198">
    <property type="term" value="F:ferrous iron binding"/>
    <property type="evidence" value="ECO:0007669"/>
    <property type="project" value="TreeGrafter"/>
</dbReference>
<dbReference type="KEGG" id="aaut:ACETAC_04055"/>
<dbReference type="Gene3D" id="1.20.1260.10">
    <property type="match status" value="1"/>
</dbReference>
<feature type="binding site" evidence="8">
    <location>
        <position position="94"/>
    </location>
    <ligand>
        <name>Fe cation</name>
        <dbReference type="ChEBI" id="CHEBI:24875"/>
        <label>1</label>
    </ligand>
</feature>
<dbReference type="InterPro" id="IPR041719">
    <property type="entry name" value="Ferritin_prok"/>
</dbReference>
<feature type="domain" description="Ferritin-like diiron" evidence="10">
    <location>
        <begin position="1"/>
        <end position="145"/>
    </location>
</feature>
<feature type="binding site" evidence="8">
    <location>
        <position position="127"/>
    </location>
    <ligand>
        <name>Fe cation</name>
        <dbReference type="ChEBI" id="CHEBI:24875"/>
        <label>1</label>
    </ligand>
</feature>
<evidence type="ECO:0000256" key="3">
    <source>
        <dbReference type="ARBA" id="ARBA00022434"/>
    </source>
</evidence>
<keyword evidence="6 8" id="KW-0408">Iron</keyword>
<keyword evidence="9" id="KW-0963">Cytoplasm</keyword>
<dbReference type="FunFam" id="1.20.1260.10:FF:000001">
    <property type="entry name" value="Non-heme ferritin"/>
    <property type="match status" value="1"/>
</dbReference>
<dbReference type="InterPro" id="IPR008331">
    <property type="entry name" value="Ferritin_DPS_dom"/>
</dbReference>
<evidence type="ECO:0000259" key="10">
    <source>
        <dbReference type="PROSITE" id="PS50905"/>
    </source>
</evidence>
<keyword evidence="3 9" id="KW-0409">Iron storage</keyword>
<accession>A0A975AX08</accession>
<keyword evidence="5" id="KW-0560">Oxidoreductase</keyword>
<evidence type="ECO:0000256" key="6">
    <source>
        <dbReference type="ARBA" id="ARBA00023004"/>
    </source>
</evidence>
<comment type="subcellular location">
    <subcellularLocation>
        <location evidence="9">Cytoplasm</location>
    </subcellularLocation>
</comment>
<evidence type="ECO:0000313" key="12">
    <source>
        <dbReference type="Proteomes" id="UP000671913"/>
    </source>
</evidence>
<dbReference type="PANTHER" id="PTHR11431:SF127">
    <property type="entry name" value="BACTERIAL NON-HEME FERRITIN"/>
    <property type="match status" value="1"/>
</dbReference>
<gene>
    <name evidence="11" type="ORF">ACETAC_04055</name>
</gene>
<evidence type="ECO:0000313" key="11">
    <source>
        <dbReference type="EMBL" id="QSZ28039.1"/>
    </source>
</evidence>
<dbReference type="Pfam" id="PF00210">
    <property type="entry name" value="Ferritin"/>
    <property type="match status" value="1"/>
</dbReference>
<evidence type="ECO:0000256" key="4">
    <source>
        <dbReference type="ARBA" id="ARBA00022723"/>
    </source>
</evidence>
<sequence length="174" mass="20428">MLSSKMLDALNKQINYEIFSAYLYVSMENYFQEKNLEGFANFFKVQIQEELAHARIFYEYIYRMGGQVVLYPINKPEVSFDSSLDLFEKALKHEKSVTERIYKLVDIAIDDKDHATNSFLQWFVNEQVEEEENFKRLVDKLGFIGDKVQPMFMLNAELAQRVFVLPSPLAQGQQ</sequence>
<organism evidence="11 12">
    <name type="scientific">Aceticella autotrophica</name>
    <dbReference type="NCBI Taxonomy" id="2755338"/>
    <lineage>
        <taxon>Bacteria</taxon>
        <taxon>Bacillati</taxon>
        <taxon>Bacillota</taxon>
        <taxon>Clostridia</taxon>
        <taxon>Thermoanaerobacterales</taxon>
        <taxon>Thermoanaerobacteraceae</taxon>
        <taxon>Aceticella</taxon>
    </lineage>
</organism>
<feature type="binding site" evidence="8">
    <location>
        <position position="50"/>
    </location>
    <ligand>
        <name>Fe cation</name>
        <dbReference type="ChEBI" id="CHEBI:24875"/>
        <label>1</label>
    </ligand>
</feature>
<dbReference type="EC" id="1.16.3.2" evidence="9"/>
<dbReference type="PROSITE" id="PS50905">
    <property type="entry name" value="FERRITIN_LIKE"/>
    <property type="match status" value="1"/>
</dbReference>
<dbReference type="GO" id="GO:0042802">
    <property type="term" value="F:identical protein binding"/>
    <property type="evidence" value="ECO:0007669"/>
    <property type="project" value="UniProtKB-ARBA"/>
</dbReference>
<evidence type="ECO:0000256" key="7">
    <source>
        <dbReference type="ARBA" id="ARBA00048035"/>
    </source>
</evidence>
<dbReference type="AlphaFoldDB" id="A0A975AX08"/>
<evidence type="ECO:0000256" key="2">
    <source>
        <dbReference type="ARBA" id="ARBA00006950"/>
    </source>
</evidence>
<dbReference type="PANTHER" id="PTHR11431">
    <property type="entry name" value="FERRITIN"/>
    <property type="match status" value="1"/>
</dbReference>
<evidence type="ECO:0000256" key="1">
    <source>
        <dbReference type="ARBA" id="ARBA00002485"/>
    </source>
</evidence>
<proteinExistence type="inferred from homology"/>
<keyword evidence="12" id="KW-1185">Reference proteome</keyword>
<evidence type="ECO:0000256" key="5">
    <source>
        <dbReference type="ARBA" id="ARBA00023002"/>
    </source>
</evidence>
<evidence type="ECO:0000256" key="8">
    <source>
        <dbReference type="PIRSR" id="PIRSR601519-1"/>
    </source>
</evidence>
<feature type="binding site" evidence="8">
    <location>
        <position position="17"/>
    </location>
    <ligand>
        <name>Fe cation</name>
        <dbReference type="ChEBI" id="CHEBI:24875"/>
        <label>1</label>
    </ligand>
</feature>
<dbReference type="SUPFAM" id="SSF47240">
    <property type="entry name" value="Ferritin-like"/>
    <property type="match status" value="1"/>
</dbReference>
<comment type="function">
    <text evidence="1 9">Iron-storage protein.</text>
</comment>
<dbReference type="CDD" id="cd01055">
    <property type="entry name" value="Nonheme_Ferritin"/>
    <property type="match status" value="1"/>
</dbReference>
<reference evidence="11" key="1">
    <citation type="submission" date="2020-08" db="EMBL/GenBank/DDBJ databases">
        <title>Genomic insights into the carbon and energy metabolism of the first obligate autotrophic acetogenic bacterium Aceticella autotrophica gen. nov., sp. nov.</title>
        <authorList>
            <person name="Toshchakov S.V."/>
            <person name="Elcheninov A.G."/>
            <person name="Kublanov I.V."/>
            <person name="Frolov E.N."/>
            <person name="Lebedinsky A.V."/>
        </authorList>
    </citation>
    <scope>NUCLEOTIDE SEQUENCE</scope>
    <source>
        <strain evidence="11">3443-3Ac</strain>
    </source>
</reference>
<dbReference type="GO" id="GO:0006826">
    <property type="term" value="P:iron ion transport"/>
    <property type="evidence" value="ECO:0007669"/>
    <property type="project" value="InterPro"/>
</dbReference>
<dbReference type="InterPro" id="IPR001519">
    <property type="entry name" value="Ferritin"/>
</dbReference>